<comment type="similarity">
    <text evidence="1">Belongs to the cytochrome P450 family.</text>
</comment>
<reference evidence="5" key="1">
    <citation type="journal article" date="2021" name="Nat. Commun.">
        <title>Genetic determinants of endophytism in the Arabidopsis root mycobiome.</title>
        <authorList>
            <person name="Mesny F."/>
            <person name="Miyauchi S."/>
            <person name="Thiergart T."/>
            <person name="Pickel B."/>
            <person name="Atanasova L."/>
            <person name="Karlsson M."/>
            <person name="Huettel B."/>
            <person name="Barry K.W."/>
            <person name="Haridas S."/>
            <person name="Chen C."/>
            <person name="Bauer D."/>
            <person name="Andreopoulos W."/>
            <person name="Pangilinan J."/>
            <person name="LaButti K."/>
            <person name="Riley R."/>
            <person name="Lipzen A."/>
            <person name="Clum A."/>
            <person name="Drula E."/>
            <person name="Henrissat B."/>
            <person name="Kohler A."/>
            <person name="Grigoriev I.V."/>
            <person name="Martin F.M."/>
            <person name="Hacquard S."/>
        </authorList>
    </citation>
    <scope>NUCLEOTIDE SEQUENCE</scope>
    <source>
        <strain evidence="5">MPI-SDFR-AT-0073</strain>
    </source>
</reference>
<dbReference type="InterPro" id="IPR036396">
    <property type="entry name" value="Cyt_P450_sf"/>
</dbReference>
<dbReference type="GO" id="GO:0005506">
    <property type="term" value="F:iron ion binding"/>
    <property type="evidence" value="ECO:0007669"/>
    <property type="project" value="InterPro"/>
</dbReference>
<dbReference type="AlphaFoldDB" id="A0A9P8ULC8"/>
<name>A0A9P8ULC8_9PEZI</name>
<evidence type="ECO:0000256" key="4">
    <source>
        <dbReference type="ARBA" id="ARBA00023004"/>
    </source>
</evidence>
<dbReference type="PANTHER" id="PTHR24304:SF2">
    <property type="entry name" value="24-HYDROXYCHOLESTEROL 7-ALPHA-HYDROXYLASE"/>
    <property type="match status" value="1"/>
</dbReference>
<accession>A0A9P8ULC8</accession>
<dbReference type="GO" id="GO:0008395">
    <property type="term" value="F:steroid hydroxylase activity"/>
    <property type="evidence" value="ECO:0007669"/>
    <property type="project" value="TreeGrafter"/>
</dbReference>
<dbReference type="OrthoDB" id="1470350at2759"/>
<gene>
    <name evidence="5" type="ORF">BKA67DRAFT_564394</name>
</gene>
<keyword evidence="6" id="KW-1185">Reference proteome</keyword>
<proteinExistence type="inferred from homology"/>
<dbReference type="Pfam" id="PF00067">
    <property type="entry name" value="p450"/>
    <property type="match status" value="1"/>
</dbReference>
<keyword evidence="3" id="KW-0479">Metal-binding</keyword>
<organism evidence="5 6">
    <name type="scientific">Truncatella angustata</name>
    <dbReference type="NCBI Taxonomy" id="152316"/>
    <lineage>
        <taxon>Eukaryota</taxon>
        <taxon>Fungi</taxon>
        <taxon>Dikarya</taxon>
        <taxon>Ascomycota</taxon>
        <taxon>Pezizomycotina</taxon>
        <taxon>Sordariomycetes</taxon>
        <taxon>Xylariomycetidae</taxon>
        <taxon>Amphisphaeriales</taxon>
        <taxon>Sporocadaceae</taxon>
        <taxon>Truncatella</taxon>
    </lineage>
</organism>
<evidence type="ECO:0000256" key="3">
    <source>
        <dbReference type="ARBA" id="ARBA00022723"/>
    </source>
</evidence>
<evidence type="ECO:0000256" key="2">
    <source>
        <dbReference type="ARBA" id="ARBA00022617"/>
    </source>
</evidence>
<dbReference type="RefSeq" id="XP_045958466.1">
    <property type="nucleotide sequence ID" value="XM_046102736.1"/>
</dbReference>
<keyword evidence="2" id="KW-0349">Heme</keyword>
<dbReference type="GO" id="GO:0016705">
    <property type="term" value="F:oxidoreductase activity, acting on paired donors, with incorporation or reduction of molecular oxygen"/>
    <property type="evidence" value="ECO:0007669"/>
    <property type="project" value="InterPro"/>
</dbReference>
<evidence type="ECO:0000256" key="1">
    <source>
        <dbReference type="ARBA" id="ARBA00010617"/>
    </source>
</evidence>
<dbReference type="SUPFAM" id="SSF48264">
    <property type="entry name" value="Cytochrome P450"/>
    <property type="match status" value="1"/>
</dbReference>
<dbReference type="PANTHER" id="PTHR24304">
    <property type="entry name" value="CYTOCHROME P450 FAMILY 7"/>
    <property type="match status" value="1"/>
</dbReference>
<dbReference type="Gene3D" id="1.10.630.10">
    <property type="entry name" value="Cytochrome P450"/>
    <property type="match status" value="1"/>
</dbReference>
<dbReference type="EMBL" id="JAGPXC010000004">
    <property type="protein sequence ID" value="KAH6654196.1"/>
    <property type="molecule type" value="Genomic_DNA"/>
</dbReference>
<dbReference type="InterPro" id="IPR050529">
    <property type="entry name" value="CYP450_sterol_14alpha_dmase"/>
</dbReference>
<dbReference type="InterPro" id="IPR001128">
    <property type="entry name" value="Cyt_P450"/>
</dbReference>
<keyword evidence="4" id="KW-0408">Iron</keyword>
<dbReference type="Proteomes" id="UP000758603">
    <property type="component" value="Unassembled WGS sequence"/>
</dbReference>
<dbReference type="GeneID" id="70131628"/>
<comment type="caution">
    <text evidence="5">The sequence shown here is derived from an EMBL/GenBank/DDBJ whole genome shotgun (WGS) entry which is preliminary data.</text>
</comment>
<evidence type="ECO:0000313" key="6">
    <source>
        <dbReference type="Proteomes" id="UP000758603"/>
    </source>
</evidence>
<dbReference type="GO" id="GO:0020037">
    <property type="term" value="F:heme binding"/>
    <property type="evidence" value="ECO:0007669"/>
    <property type="project" value="InterPro"/>
</dbReference>
<sequence length="121" mass="13543">MGDQLVAPFRQLHLNHEIFGRGAPNFGLERFLENKMVHRTKGYSPFGGGGLTFCRGGLLAQRDINLFVAVTLRKFDMELVPRRSGAKMPKIDKDTPSAAVMGPDEDILLRLLPRVHTQVSR</sequence>
<protein>
    <submittedName>
        <fullName evidence="5">Uncharacterized protein</fullName>
    </submittedName>
</protein>
<evidence type="ECO:0000313" key="5">
    <source>
        <dbReference type="EMBL" id="KAH6654196.1"/>
    </source>
</evidence>